<keyword evidence="7 9" id="KW-0408">Iron</keyword>
<dbReference type="PANTHER" id="PTHR46300">
    <property type="entry name" value="P450, PUTATIVE (EUROFUNG)-RELATED-RELATED"/>
    <property type="match status" value="1"/>
</dbReference>
<evidence type="ECO:0000313" key="13">
    <source>
        <dbReference type="Proteomes" id="UP000297245"/>
    </source>
</evidence>
<feature type="signal peptide" evidence="11">
    <location>
        <begin position="1"/>
        <end position="21"/>
    </location>
</feature>
<keyword evidence="13" id="KW-1185">Reference proteome</keyword>
<evidence type="ECO:0000256" key="6">
    <source>
        <dbReference type="ARBA" id="ARBA00023002"/>
    </source>
</evidence>
<sequence length="462" mass="52750">MDLQVPICLLAFLLASLLVRSVTKRRRNLPPGPKPLPIIGNLKDIFQKDTHQWQHFASWKRKYGDLTYVEVFGKSMLILNSSKATTDLLERRSAIYSDRPDMIMVNDLMGWYWDFAHQKYSDWWRLHRKTFHTGFQPSVVSTYHDIQLRGMEHFLRNMLKDPEDFSGHIRHYTGSVSLASDALKKLVEAVGSGNYLVDVIPALKYVPAWFPGAKFKRLADEWSKDVFALRDVPFNRFKSDMEKNRAQPCFAKDILTKTEQAGQLDTKMEEVIKNCASVAYLAGADTTVGLIFSFFLAMVLHPDAQKRAQEELDRVIGRDRLPDFKDRPHLPYIEACLSEVLRWMPVTPLAVPHQTTQPDIYEGYHIPAGTVVIGNVWAILHNPEVYPDPEVFKPERFLLTEGDAPPHPINYAFGFGRRICPGRHFATNTAWLAIAATLSVYNISPLDKENLPKYECTEGAAS</sequence>
<keyword evidence="6 10" id="KW-0560">Oxidoreductase</keyword>
<dbReference type="InterPro" id="IPR017972">
    <property type="entry name" value="Cyt_P450_CS"/>
</dbReference>
<feature type="binding site" description="axial binding residue" evidence="9">
    <location>
        <position position="420"/>
    </location>
    <ligand>
        <name>heme</name>
        <dbReference type="ChEBI" id="CHEBI:30413"/>
    </ligand>
    <ligandPart>
        <name>Fe</name>
        <dbReference type="ChEBI" id="CHEBI:18248"/>
    </ligandPart>
</feature>
<keyword evidence="11" id="KW-0732">Signal</keyword>
<dbReference type="PRINTS" id="PR00463">
    <property type="entry name" value="EP450I"/>
</dbReference>
<comment type="similarity">
    <text evidence="3 10">Belongs to the cytochrome P450 family.</text>
</comment>
<dbReference type="CDD" id="cd11065">
    <property type="entry name" value="CYP64-like"/>
    <property type="match status" value="1"/>
</dbReference>
<name>A0A4S8M9Y6_DENBC</name>
<dbReference type="Pfam" id="PF00067">
    <property type="entry name" value="p450"/>
    <property type="match status" value="1"/>
</dbReference>
<reference evidence="12 13" key="1">
    <citation type="journal article" date="2019" name="Nat. Ecol. Evol.">
        <title>Megaphylogeny resolves global patterns of mushroom evolution.</title>
        <authorList>
            <person name="Varga T."/>
            <person name="Krizsan K."/>
            <person name="Foldi C."/>
            <person name="Dima B."/>
            <person name="Sanchez-Garcia M."/>
            <person name="Sanchez-Ramirez S."/>
            <person name="Szollosi G.J."/>
            <person name="Szarkandi J.G."/>
            <person name="Papp V."/>
            <person name="Albert L."/>
            <person name="Andreopoulos W."/>
            <person name="Angelini C."/>
            <person name="Antonin V."/>
            <person name="Barry K.W."/>
            <person name="Bougher N.L."/>
            <person name="Buchanan P."/>
            <person name="Buyck B."/>
            <person name="Bense V."/>
            <person name="Catcheside P."/>
            <person name="Chovatia M."/>
            <person name="Cooper J."/>
            <person name="Damon W."/>
            <person name="Desjardin D."/>
            <person name="Finy P."/>
            <person name="Geml J."/>
            <person name="Haridas S."/>
            <person name="Hughes K."/>
            <person name="Justo A."/>
            <person name="Karasinski D."/>
            <person name="Kautmanova I."/>
            <person name="Kiss B."/>
            <person name="Kocsube S."/>
            <person name="Kotiranta H."/>
            <person name="LaButti K.M."/>
            <person name="Lechner B.E."/>
            <person name="Liimatainen K."/>
            <person name="Lipzen A."/>
            <person name="Lukacs Z."/>
            <person name="Mihaltcheva S."/>
            <person name="Morgado L.N."/>
            <person name="Niskanen T."/>
            <person name="Noordeloos M.E."/>
            <person name="Ohm R.A."/>
            <person name="Ortiz-Santana B."/>
            <person name="Ovrebo C."/>
            <person name="Racz N."/>
            <person name="Riley R."/>
            <person name="Savchenko A."/>
            <person name="Shiryaev A."/>
            <person name="Soop K."/>
            <person name="Spirin V."/>
            <person name="Szebenyi C."/>
            <person name="Tomsovsky M."/>
            <person name="Tulloss R.E."/>
            <person name="Uehling J."/>
            <person name="Grigoriev I.V."/>
            <person name="Vagvolgyi C."/>
            <person name="Papp T."/>
            <person name="Martin F.M."/>
            <person name="Miettinen O."/>
            <person name="Hibbett D.S."/>
            <person name="Nagy L.G."/>
        </authorList>
    </citation>
    <scope>NUCLEOTIDE SEQUENCE [LARGE SCALE GENOMIC DNA]</scope>
    <source>
        <strain evidence="12 13">CBS 962.96</strain>
    </source>
</reference>
<dbReference type="InterPro" id="IPR036396">
    <property type="entry name" value="Cyt_P450_sf"/>
</dbReference>
<dbReference type="GO" id="GO:0005506">
    <property type="term" value="F:iron ion binding"/>
    <property type="evidence" value="ECO:0007669"/>
    <property type="project" value="InterPro"/>
</dbReference>
<evidence type="ECO:0000256" key="3">
    <source>
        <dbReference type="ARBA" id="ARBA00010617"/>
    </source>
</evidence>
<evidence type="ECO:0000256" key="8">
    <source>
        <dbReference type="ARBA" id="ARBA00023033"/>
    </source>
</evidence>
<evidence type="ECO:0000256" key="9">
    <source>
        <dbReference type="PIRSR" id="PIRSR602401-1"/>
    </source>
</evidence>
<gene>
    <name evidence="12" type="ORF">K435DRAFT_828219</name>
</gene>
<evidence type="ECO:0000313" key="12">
    <source>
        <dbReference type="EMBL" id="THU99222.1"/>
    </source>
</evidence>
<keyword evidence="4 9" id="KW-0349">Heme</keyword>
<proteinExistence type="inferred from homology"/>
<dbReference type="Proteomes" id="UP000297245">
    <property type="component" value="Unassembled WGS sequence"/>
</dbReference>
<evidence type="ECO:0000256" key="2">
    <source>
        <dbReference type="ARBA" id="ARBA00005179"/>
    </source>
</evidence>
<dbReference type="GO" id="GO:0004497">
    <property type="term" value="F:monooxygenase activity"/>
    <property type="evidence" value="ECO:0007669"/>
    <property type="project" value="UniProtKB-KW"/>
</dbReference>
<organism evidence="12 13">
    <name type="scientific">Dendrothele bispora (strain CBS 962.96)</name>
    <dbReference type="NCBI Taxonomy" id="1314807"/>
    <lineage>
        <taxon>Eukaryota</taxon>
        <taxon>Fungi</taxon>
        <taxon>Dikarya</taxon>
        <taxon>Basidiomycota</taxon>
        <taxon>Agaricomycotina</taxon>
        <taxon>Agaricomycetes</taxon>
        <taxon>Agaricomycetidae</taxon>
        <taxon>Agaricales</taxon>
        <taxon>Agaricales incertae sedis</taxon>
        <taxon>Dendrothele</taxon>
    </lineage>
</organism>
<dbReference type="GO" id="GO:0020037">
    <property type="term" value="F:heme binding"/>
    <property type="evidence" value="ECO:0007669"/>
    <property type="project" value="InterPro"/>
</dbReference>
<dbReference type="InterPro" id="IPR001128">
    <property type="entry name" value="Cyt_P450"/>
</dbReference>
<dbReference type="PANTHER" id="PTHR46300:SF7">
    <property type="entry name" value="P450, PUTATIVE (EUROFUNG)-RELATED"/>
    <property type="match status" value="1"/>
</dbReference>
<evidence type="ECO:0000256" key="1">
    <source>
        <dbReference type="ARBA" id="ARBA00001971"/>
    </source>
</evidence>
<dbReference type="SUPFAM" id="SSF48264">
    <property type="entry name" value="Cytochrome P450"/>
    <property type="match status" value="1"/>
</dbReference>
<feature type="chain" id="PRO_5020507780" evidence="11">
    <location>
        <begin position="22"/>
        <end position="462"/>
    </location>
</feature>
<evidence type="ECO:0000256" key="11">
    <source>
        <dbReference type="SAM" id="SignalP"/>
    </source>
</evidence>
<dbReference type="InterPro" id="IPR002401">
    <property type="entry name" value="Cyt_P450_E_grp-I"/>
</dbReference>
<dbReference type="Gene3D" id="1.10.630.10">
    <property type="entry name" value="Cytochrome P450"/>
    <property type="match status" value="1"/>
</dbReference>
<comment type="pathway">
    <text evidence="2">Secondary metabolite biosynthesis.</text>
</comment>
<keyword evidence="5 9" id="KW-0479">Metal-binding</keyword>
<evidence type="ECO:0000256" key="5">
    <source>
        <dbReference type="ARBA" id="ARBA00022723"/>
    </source>
</evidence>
<comment type="cofactor">
    <cofactor evidence="1 9">
        <name>heme</name>
        <dbReference type="ChEBI" id="CHEBI:30413"/>
    </cofactor>
</comment>
<evidence type="ECO:0000256" key="10">
    <source>
        <dbReference type="RuleBase" id="RU000461"/>
    </source>
</evidence>
<dbReference type="InterPro" id="IPR050364">
    <property type="entry name" value="Cytochrome_P450_fung"/>
</dbReference>
<dbReference type="OrthoDB" id="2789670at2759"/>
<keyword evidence="8 10" id="KW-0503">Monooxygenase</keyword>
<dbReference type="PROSITE" id="PS00086">
    <property type="entry name" value="CYTOCHROME_P450"/>
    <property type="match status" value="1"/>
</dbReference>
<dbReference type="AlphaFoldDB" id="A0A4S8M9Y6"/>
<evidence type="ECO:0000256" key="4">
    <source>
        <dbReference type="ARBA" id="ARBA00022617"/>
    </source>
</evidence>
<dbReference type="GO" id="GO:0016705">
    <property type="term" value="F:oxidoreductase activity, acting on paired donors, with incorporation or reduction of molecular oxygen"/>
    <property type="evidence" value="ECO:0007669"/>
    <property type="project" value="InterPro"/>
</dbReference>
<accession>A0A4S8M9Y6</accession>
<protein>
    <submittedName>
        <fullName evidence="12">Cytochrome P450</fullName>
    </submittedName>
</protein>
<evidence type="ECO:0000256" key="7">
    <source>
        <dbReference type="ARBA" id="ARBA00023004"/>
    </source>
</evidence>
<dbReference type="EMBL" id="ML179123">
    <property type="protein sequence ID" value="THU99222.1"/>
    <property type="molecule type" value="Genomic_DNA"/>
</dbReference>